<dbReference type="InterPro" id="IPR018714">
    <property type="entry name" value="DUF2237"/>
</dbReference>
<comment type="caution">
    <text evidence="1">The sequence shown here is derived from an EMBL/GenBank/DDBJ whole genome shotgun (WGS) entry which is preliminary data.</text>
</comment>
<proteinExistence type="predicted"/>
<dbReference type="Pfam" id="PF09996">
    <property type="entry name" value="DUF2237"/>
    <property type="match status" value="1"/>
</dbReference>
<dbReference type="PANTHER" id="PTHR37466:SF1">
    <property type="entry name" value="SLR1628 PROTEIN"/>
    <property type="match status" value="1"/>
</dbReference>
<organism evidence="1 2">
    <name type="scientific">Nonlabens ulvanivorans</name>
    <name type="common">Persicivirga ulvanivorans</name>
    <dbReference type="NCBI Taxonomy" id="906888"/>
    <lineage>
        <taxon>Bacteria</taxon>
        <taxon>Pseudomonadati</taxon>
        <taxon>Bacteroidota</taxon>
        <taxon>Flavobacteriia</taxon>
        <taxon>Flavobacteriales</taxon>
        <taxon>Flavobacteriaceae</taxon>
        <taxon>Nonlabens</taxon>
    </lineage>
</organism>
<reference evidence="1 2" key="1">
    <citation type="journal article" date="2014" name="Genome Announc.">
        <title>Draft Genome Sequences of Marine Flavobacterium Nonlabens Strains NR17, NR24, NR27, NR32, NR33, and Ara13.</title>
        <authorList>
            <person name="Nakanishi M."/>
            <person name="Meirelles P."/>
            <person name="Suzuki R."/>
            <person name="Takatani N."/>
            <person name="Mino S."/>
            <person name="Suda W."/>
            <person name="Oshima K."/>
            <person name="Hattori M."/>
            <person name="Ohkuma M."/>
            <person name="Hosokawa M."/>
            <person name="Miyashita K."/>
            <person name="Thompson F.L."/>
            <person name="Niwa A."/>
            <person name="Sawabe T."/>
            <person name="Sawabe T."/>
        </authorList>
    </citation>
    <scope>NUCLEOTIDE SEQUENCE [LARGE SCALE GENOMIC DNA]</scope>
    <source>
        <strain evidence="2">JCM19296</strain>
    </source>
</reference>
<evidence type="ECO:0000313" key="2">
    <source>
        <dbReference type="Proteomes" id="UP000028980"/>
    </source>
</evidence>
<evidence type="ECO:0000313" key="1">
    <source>
        <dbReference type="EMBL" id="GAK75111.1"/>
    </source>
</evidence>
<name>A0A081D865_NONUL</name>
<dbReference type="AlphaFoldDB" id="A0A081D865"/>
<dbReference type="Proteomes" id="UP000028980">
    <property type="component" value="Unassembled WGS sequence"/>
</dbReference>
<evidence type="ECO:0008006" key="3">
    <source>
        <dbReference type="Google" id="ProtNLM"/>
    </source>
</evidence>
<sequence>MQTDQPMNVLGTALESCCTNPMTGYWRDGYCRTASEDRGTHVVCAVMTKDFLDYTKSRGNDLSTPIAAYSFPGLKPGDRWCLCILRWLEAEKAGVAPQINLMATDDAALKYTSLELLKKHAIE</sequence>
<accession>A0A081D865</accession>
<gene>
    <name evidence="1" type="ORF">JCM19296_689</name>
</gene>
<dbReference type="Gene3D" id="3.30.56.110">
    <property type="entry name" value="Protein of unknown function DUF2237"/>
    <property type="match status" value="1"/>
</dbReference>
<dbReference type="EMBL" id="BBLG01000001">
    <property type="protein sequence ID" value="GAK75111.1"/>
    <property type="molecule type" value="Genomic_DNA"/>
</dbReference>
<protein>
    <recommendedName>
        <fullName evidence="3">DUF2237 domain-containing protein</fullName>
    </recommendedName>
</protein>
<dbReference type="PANTHER" id="PTHR37466">
    <property type="entry name" value="SLR1628 PROTEIN"/>
    <property type="match status" value="1"/>
</dbReference>